<sequence>MEPGVCVLELLGVFFSLSACFCSLLTTVTSQWLTLSTDLLPTESFELGLWETCVVQDVGVTQCRPYDSLLGLPPDIRLARVLMCTAVAAGVAGLTFAIPGIYLVNSCKRTETLEAKRTLKMLGGILCFVAGVLGLVPVSYVAHLTVLRFFDESVPSVVPRWEFGNALFFGWTAGCLHLFAGFLLIASCIYLQDDQWPLLQSLALYRAHLMRSERSSHRRTDVLSNRGLLFGGSQSRHNVDLRGNGFGTDCSSRITISAVIVWSFSRALPPPSSTAVHMSGLNI</sequence>
<keyword evidence="5" id="KW-1003">Cell membrane</keyword>
<reference evidence="11 12" key="1">
    <citation type="journal article" date="2019" name="Mol. Ecol. Resour.">
        <title>Chromosome-level genome assembly of Triplophysa tibetana, a fish adapted to the harsh high-altitude environment of the Tibetan Plateau.</title>
        <authorList>
            <person name="Yang X."/>
            <person name="Liu H."/>
            <person name="Ma Z."/>
            <person name="Zou Y."/>
            <person name="Zou M."/>
            <person name="Mao Y."/>
            <person name="Li X."/>
            <person name="Wang H."/>
            <person name="Chen T."/>
            <person name="Wang W."/>
            <person name="Yang R."/>
        </authorList>
    </citation>
    <scope>NUCLEOTIDE SEQUENCE [LARGE SCALE GENOMIC DNA]</scope>
    <source>
        <strain evidence="11">TTIB1903HZAU</strain>
        <tissue evidence="11">Muscle</tissue>
    </source>
</reference>
<dbReference type="GO" id="GO:0005923">
    <property type="term" value="C:bicellular tight junction"/>
    <property type="evidence" value="ECO:0007669"/>
    <property type="project" value="UniProtKB-SubCell"/>
</dbReference>
<proteinExistence type="inferred from homology"/>
<evidence type="ECO:0000256" key="8">
    <source>
        <dbReference type="ARBA" id="ARBA00022989"/>
    </source>
</evidence>
<dbReference type="Pfam" id="PF00822">
    <property type="entry name" value="PMP22_Claudin"/>
    <property type="match status" value="1"/>
</dbReference>
<evidence type="ECO:0000256" key="7">
    <source>
        <dbReference type="ARBA" id="ARBA00022949"/>
    </source>
</evidence>
<keyword evidence="9 10" id="KW-0472">Membrane</keyword>
<dbReference type="InterPro" id="IPR004031">
    <property type="entry name" value="PMP22/EMP/MP20/Claudin"/>
</dbReference>
<feature type="transmembrane region" description="Helical" evidence="10">
    <location>
        <begin position="78"/>
        <end position="104"/>
    </location>
</feature>
<dbReference type="PRINTS" id="PR01077">
    <property type="entry name" value="CLAUDIN"/>
</dbReference>
<comment type="subcellular location">
    <subcellularLocation>
        <location evidence="1">Cell junction</location>
        <location evidence="1">Tight junction</location>
    </subcellularLocation>
    <subcellularLocation>
        <location evidence="2">Cell membrane</location>
        <topology evidence="2">Multi-pass membrane protein</topology>
    </subcellularLocation>
</comment>
<evidence type="ECO:0000256" key="6">
    <source>
        <dbReference type="ARBA" id="ARBA00022692"/>
    </source>
</evidence>
<evidence type="ECO:0000256" key="5">
    <source>
        <dbReference type="ARBA" id="ARBA00022475"/>
    </source>
</evidence>
<evidence type="ECO:0000256" key="1">
    <source>
        <dbReference type="ARBA" id="ARBA00004435"/>
    </source>
</evidence>
<protein>
    <submittedName>
        <fullName evidence="11">Putative claudin-25</fullName>
    </submittedName>
</protein>
<evidence type="ECO:0000256" key="10">
    <source>
        <dbReference type="SAM" id="Phobius"/>
    </source>
</evidence>
<comment type="similarity">
    <text evidence="3">Belongs to the claudin family.</text>
</comment>
<accession>A0A5A9NDV7</accession>
<keyword evidence="7" id="KW-0965">Cell junction</keyword>
<dbReference type="Proteomes" id="UP000324632">
    <property type="component" value="Chromosome 19"/>
</dbReference>
<dbReference type="EMBL" id="SOYY01000019">
    <property type="protein sequence ID" value="KAA0707395.1"/>
    <property type="molecule type" value="Genomic_DNA"/>
</dbReference>
<feature type="transmembrane region" description="Helical" evidence="10">
    <location>
        <begin position="125"/>
        <end position="146"/>
    </location>
</feature>
<gene>
    <name evidence="11" type="ORF">E1301_Tti023082</name>
</gene>
<keyword evidence="6 10" id="KW-0812">Transmembrane</keyword>
<keyword evidence="12" id="KW-1185">Reference proteome</keyword>
<dbReference type="PROSITE" id="PS01346">
    <property type="entry name" value="CLAUDIN"/>
    <property type="match status" value="1"/>
</dbReference>
<keyword evidence="8 10" id="KW-1133">Transmembrane helix</keyword>
<dbReference type="PANTHER" id="PTHR12002">
    <property type="entry name" value="CLAUDIN"/>
    <property type="match status" value="1"/>
</dbReference>
<evidence type="ECO:0000313" key="12">
    <source>
        <dbReference type="Proteomes" id="UP000324632"/>
    </source>
</evidence>
<organism evidence="11 12">
    <name type="scientific">Triplophysa tibetana</name>
    <dbReference type="NCBI Taxonomy" id="1572043"/>
    <lineage>
        <taxon>Eukaryota</taxon>
        <taxon>Metazoa</taxon>
        <taxon>Chordata</taxon>
        <taxon>Craniata</taxon>
        <taxon>Vertebrata</taxon>
        <taxon>Euteleostomi</taxon>
        <taxon>Actinopterygii</taxon>
        <taxon>Neopterygii</taxon>
        <taxon>Teleostei</taxon>
        <taxon>Ostariophysi</taxon>
        <taxon>Cypriniformes</taxon>
        <taxon>Nemacheilidae</taxon>
        <taxon>Triplophysa</taxon>
    </lineage>
</organism>
<evidence type="ECO:0000256" key="4">
    <source>
        <dbReference type="ARBA" id="ARBA00022427"/>
    </source>
</evidence>
<evidence type="ECO:0000256" key="3">
    <source>
        <dbReference type="ARBA" id="ARBA00008295"/>
    </source>
</evidence>
<evidence type="ECO:0000256" key="2">
    <source>
        <dbReference type="ARBA" id="ARBA00004651"/>
    </source>
</evidence>
<feature type="transmembrane region" description="Helical" evidence="10">
    <location>
        <begin position="166"/>
        <end position="191"/>
    </location>
</feature>
<comment type="caution">
    <text evidence="11">The sequence shown here is derived from an EMBL/GenBank/DDBJ whole genome shotgun (WGS) entry which is preliminary data.</text>
</comment>
<keyword evidence="4" id="KW-0796">Tight junction</keyword>
<dbReference type="InterPro" id="IPR006187">
    <property type="entry name" value="Claudin"/>
</dbReference>
<dbReference type="GO" id="GO:0005886">
    <property type="term" value="C:plasma membrane"/>
    <property type="evidence" value="ECO:0007669"/>
    <property type="project" value="UniProtKB-SubCell"/>
</dbReference>
<dbReference type="AlphaFoldDB" id="A0A5A9NDV7"/>
<evidence type="ECO:0000313" key="11">
    <source>
        <dbReference type="EMBL" id="KAA0707395.1"/>
    </source>
</evidence>
<dbReference type="Gene3D" id="1.20.140.150">
    <property type="match status" value="1"/>
</dbReference>
<dbReference type="InterPro" id="IPR017974">
    <property type="entry name" value="Claudin_CS"/>
</dbReference>
<evidence type="ECO:0000256" key="9">
    <source>
        <dbReference type="ARBA" id="ARBA00023136"/>
    </source>
</evidence>
<name>A0A5A9NDV7_9TELE</name>
<dbReference type="GO" id="GO:0005198">
    <property type="term" value="F:structural molecule activity"/>
    <property type="evidence" value="ECO:0007669"/>
    <property type="project" value="InterPro"/>
</dbReference>